<feature type="domain" description="PIN" evidence="6">
    <location>
        <begin position="2"/>
        <end position="111"/>
    </location>
</feature>
<comment type="function">
    <text evidence="5">Toxic component of a toxin-antitoxin (TA) system. An RNase.</text>
</comment>
<dbReference type="EMBL" id="NMRN01000001">
    <property type="protein sequence ID" value="PAS95391.1"/>
    <property type="molecule type" value="Genomic_DNA"/>
</dbReference>
<keyword evidence="5" id="KW-0800">Toxin</keyword>
<evidence type="ECO:0000256" key="1">
    <source>
        <dbReference type="ARBA" id="ARBA00022649"/>
    </source>
</evidence>
<dbReference type="AlphaFoldDB" id="A0A272EZ49"/>
<comment type="similarity">
    <text evidence="5">Belongs to the PINc/VapC protein family.</text>
</comment>
<accession>A0A272EZ49</accession>
<dbReference type="GO" id="GO:0016787">
    <property type="term" value="F:hydrolase activity"/>
    <property type="evidence" value="ECO:0007669"/>
    <property type="project" value="UniProtKB-KW"/>
</dbReference>
<dbReference type="RefSeq" id="WP_095523002.1">
    <property type="nucleotide sequence ID" value="NZ_MDUX01000001.1"/>
</dbReference>
<sequence>MILVDTSVWIDHLRNGEPRLAALLEAGQVLVHDFVIGELACGNLSTRTRVLGLLGTMPRATRAQETETLGLIERYRLMGRGIGYVDAHLLAATLIARGRLWSRDRRLATIAAELGVACEEIAH</sequence>
<dbReference type="Pfam" id="PF01850">
    <property type="entry name" value="PIN"/>
    <property type="match status" value="1"/>
</dbReference>
<feature type="binding site" evidence="5">
    <location>
        <position position="86"/>
    </location>
    <ligand>
        <name>Mg(2+)</name>
        <dbReference type="ChEBI" id="CHEBI:18420"/>
    </ligand>
</feature>
<protein>
    <recommendedName>
        <fullName evidence="5">Ribonuclease VapC</fullName>
        <shortName evidence="5">RNase VapC</shortName>
        <ecNumber evidence="5">3.1.-.-</ecNumber>
    </recommendedName>
    <alternativeName>
        <fullName evidence="5">Toxin VapC</fullName>
    </alternativeName>
</protein>
<dbReference type="InterPro" id="IPR029060">
    <property type="entry name" value="PIN-like_dom_sf"/>
</dbReference>
<reference evidence="7 10" key="1">
    <citation type="submission" date="2016-08" db="EMBL/GenBank/DDBJ databases">
        <title>Candidatus Dactylopiibacterium carminicum genome sequence.</title>
        <authorList>
            <person name="Ramirez-Puebla S.T."/>
            <person name="Ormeno-Orrillo E."/>
            <person name="Vera-Ponce De Leon A."/>
            <person name="Luis L."/>
            <person name="Sanchez-Flores A."/>
            <person name="Monica R."/>
            <person name="Martinez-Romero E."/>
        </authorList>
    </citation>
    <scope>NUCLEOTIDE SEQUENCE [LARGE SCALE GENOMIC DNA]</scope>
    <source>
        <strain evidence="7">END1</strain>
    </source>
</reference>
<dbReference type="GO" id="GO:0090729">
    <property type="term" value="F:toxin activity"/>
    <property type="evidence" value="ECO:0007669"/>
    <property type="project" value="UniProtKB-KW"/>
</dbReference>
<dbReference type="Proteomes" id="UP000623509">
    <property type="component" value="Unassembled WGS sequence"/>
</dbReference>
<keyword evidence="1 5" id="KW-1277">Toxin-antitoxin system</keyword>
<dbReference type="GO" id="GO:0000287">
    <property type="term" value="F:magnesium ion binding"/>
    <property type="evidence" value="ECO:0007669"/>
    <property type="project" value="UniProtKB-UniRule"/>
</dbReference>
<proteinExistence type="inferred from homology"/>
<name>A0A272EZ49_9RHOO</name>
<dbReference type="GO" id="GO:0004540">
    <property type="term" value="F:RNA nuclease activity"/>
    <property type="evidence" value="ECO:0007669"/>
    <property type="project" value="InterPro"/>
</dbReference>
<dbReference type="SUPFAM" id="SSF88723">
    <property type="entry name" value="PIN domain-like"/>
    <property type="match status" value="1"/>
</dbReference>
<gene>
    <name evidence="5" type="primary">vapC</name>
    <name evidence="7" type="ORF">BGI27_00675</name>
    <name evidence="8" type="ORF">CGU29_00710</name>
</gene>
<keyword evidence="10" id="KW-1185">Reference proteome</keyword>
<evidence type="ECO:0000313" key="10">
    <source>
        <dbReference type="Proteomes" id="UP000623509"/>
    </source>
</evidence>
<reference evidence="8 9" key="2">
    <citation type="submission" date="2017-07" db="EMBL/GenBank/DDBJ databases">
        <title>Candidatus Dactylopiibacterium carminicum, a nitrogen-fixing symbiont of the cochineal insect Dactylopius coccus and Dactylopius opuntiae (Hemiptera: Coccoidea: Dactylopiidae).</title>
        <authorList>
            <person name="Vera A."/>
        </authorList>
    </citation>
    <scope>NUCLEOTIDE SEQUENCE [LARGE SCALE GENOMIC DNA]</scope>
    <source>
        <strain evidence="8 9">NFDCM</strain>
    </source>
</reference>
<evidence type="ECO:0000259" key="6">
    <source>
        <dbReference type="Pfam" id="PF01850"/>
    </source>
</evidence>
<keyword evidence="2 5" id="KW-0540">Nuclease</keyword>
<evidence type="ECO:0000256" key="4">
    <source>
        <dbReference type="ARBA" id="ARBA00022801"/>
    </source>
</evidence>
<dbReference type="InterPro" id="IPR002716">
    <property type="entry name" value="PIN_dom"/>
</dbReference>
<dbReference type="Gene3D" id="3.40.50.1010">
    <property type="entry name" value="5'-nuclease"/>
    <property type="match status" value="1"/>
</dbReference>
<dbReference type="EC" id="3.1.-.-" evidence="5"/>
<evidence type="ECO:0000256" key="2">
    <source>
        <dbReference type="ARBA" id="ARBA00022722"/>
    </source>
</evidence>
<dbReference type="InterPro" id="IPR022907">
    <property type="entry name" value="VapC_family"/>
</dbReference>
<keyword evidence="3 5" id="KW-0479">Metal-binding</keyword>
<dbReference type="EMBL" id="MDUX01000001">
    <property type="protein sequence ID" value="KAF7600892.1"/>
    <property type="molecule type" value="Genomic_DNA"/>
</dbReference>
<evidence type="ECO:0000313" key="7">
    <source>
        <dbReference type="EMBL" id="KAF7600892.1"/>
    </source>
</evidence>
<evidence type="ECO:0000256" key="5">
    <source>
        <dbReference type="HAMAP-Rule" id="MF_00265"/>
    </source>
</evidence>
<keyword evidence="5" id="KW-0460">Magnesium</keyword>
<organism evidence="8 9">
    <name type="scientific">Candidatus Dactylopiibacterium carminicum</name>
    <dbReference type="NCBI Taxonomy" id="857335"/>
    <lineage>
        <taxon>Bacteria</taxon>
        <taxon>Pseudomonadati</taxon>
        <taxon>Pseudomonadota</taxon>
        <taxon>Betaproteobacteria</taxon>
        <taxon>Rhodocyclales</taxon>
        <taxon>Rhodocyclaceae</taxon>
        <taxon>Candidatus Dactylopiibacterium</taxon>
    </lineage>
</organism>
<dbReference type="HAMAP" id="MF_00265">
    <property type="entry name" value="VapC_Nob1"/>
    <property type="match status" value="1"/>
</dbReference>
<evidence type="ECO:0000256" key="3">
    <source>
        <dbReference type="ARBA" id="ARBA00022723"/>
    </source>
</evidence>
<evidence type="ECO:0000313" key="8">
    <source>
        <dbReference type="EMBL" id="PAS95391.1"/>
    </source>
</evidence>
<evidence type="ECO:0000313" key="9">
    <source>
        <dbReference type="Proteomes" id="UP000216107"/>
    </source>
</evidence>
<dbReference type="Proteomes" id="UP000216107">
    <property type="component" value="Unassembled WGS sequence"/>
</dbReference>
<comment type="caution">
    <text evidence="8">The sequence shown here is derived from an EMBL/GenBank/DDBJ whole genome shotgun (WGS) entry which is preliminary data.</text>
</comment>
<feature type="binding site" evidence="5">
    <location>
        <position position="5"/>
    </location>
    <ligand>
        <name>Mg(2+)</name>
        <dbReference type="ChEBI" id="CHEBI:18420"/>
    </ligand>
</feature>
<dbReference type="OrthoDB" id="329172at2"/>
<comment type="cofactor">
    <cofactor evidence="5">
        <name>Mg(2+)</name>
        <dbReference type="ChEBI" id="CHEBI:18420"/>
    </cofactor>
</comment>
<keyword evidence="4 5" id="KW-0378">Hydrolase</keyword>